<dbReference type="GO" id="GO:0003700">
    <property type="term" value="F:DNA-binding transcription factor activity"/>
    <property type="evidence" value="ECO:0007669"/>
    <property type="project" value="InterPro"/>
</dbReference>
<dbReference type="KEGG" id="hch:HCH_03322"/>
<dbReference type="PROSITE" id="PS50931">
    <property type="entry name" value="HTH_LYSR"/>
    <property type="match status" value="1"/>
</dbReference>
<dbReference type="RefSeq" id="WP_011397146.1">
    <property type="nucleotide sequence ID" value="NC_007645.1"/>
</dbReference>
<proteinExistence type="inferred from homology"/>
<dbReference type="EMBL" id="CP000155">
    <property type="protein sequence ID" value="ABC30077.1"/>
    <property type="molecule type" value="Genomic_DNA"/>
</dbReference>
<evidence type="ECO:0000256" key="4">
    <source>
        <dbReference type="ARBA" id="ARBA00023163"/>
    </source>
</evidence>
<evidence type="ECO:0000313" key="7">
    <source>
        <dbReference type="Proteomes" id="UP000000238"/>
    </source>
</evidence>
<keyword evidence="7" id="KW-1185">Reference proteome</keyword>
<gene>
    <name evidence="6" type="ordered locus">HCH_03322</name>
</gene>
<dbReference type="InterPro" id="IPR000847">
    <property type="entry name" value="LysR_HTH_N"/>
</dbReference>
<dbReference type="PANTHER" id="PTHR30537">
    <property type="entry name" value="HTH-TYPE TRANSCRIPTIONAL REGULATOR"/>
    <property type="match status" value="1"/>
</dbReference>
<sequence>MDKLQTMQVFIEVAKQQSFSLASEVLGLSAPAASRAVAALEERLGVKLFNRTTRLVRLTESGARFLQDAKRILEDLEEAEAAAAGTYAKPTGTLVVTAPVLFGETYIMPIVTDYLAKHPGVSVKIILLDRVANLLEEDFDVAIRIGRLKDSSLYATTVGHVKKIICGSPEYFKRYGYPEKPEDLINHSVIFPAPFEYTNGWHFQINGNKELVRLTPRLRCNHNGAARKAALLGHGLTTLMSYQAAEDLKANRLQRVLTEFEEEPLPVNIIHLEGRRANAKTRCFIDLAAKKLRENPFLFLQ</sequence>
<organism evidence="6 7">
    <name type="scientific">Hahella chejuensis (strain KCTC 2396)</name>
    <dbReference type="NCBI Taxonomy" id="349521"/>
    <lineage>
        <taxon>Bacteria</taxon>
        <taxon>Pseudomonadati</taxon>
        <taxon>Pseudomonadota</taxon>
        <taxon>Gammaproteobacteria</taxon>
        <taxon>Oceanospirillales</taxon>
        <taxon>Hahellaceae</taxon>
        <taxon>Hahella</taxon>
    </lineage>
</organism>
<evidence type="ECO:0000256" key="2">
    <source>
        <dbReference type="ARBA" id="ARBA00023015"/>
    </source>
</evidence>
<dbReference type="InterPro" id="IPR036388">
    <property type="entry name" value="WH-like_DNA-bd_sf"/>
</dbReference>
<dbReference type="PRINTS" id="PR00039">
    <property type="entry name" value="HTHLYSR"/>
</dbReference>
<dbReference type="STRING" id="349521.HCH_03322"/>
<feature type="domain" description="HTH lysR-type" evidence="5">
    <location>
        <begin position="1"/>
        <end position="59"/>
    </location>
</feature>
<dbReference type="InterPro" id="IPR005119">
    <property type="entry name" value="LysR_subst-bd"/>
</dbReference>
<dbReference type="SUPFAM" id="SSF53850">
    <property type="entry name" value="Periplasmic binding protein-like II"/>
    <property type="match status" value="1"/>
</dbReference>
<dbReference type="HOGENOM" id="CLU_039613_16_2_6"/>
<name>Q2SGZ7_HAHCH</name>
<comment type="similarity">
    <text evidence="1">Belongs to the LysR transcriptional regulatory family.</text>
</comment>
<dbReference type="InterPro" id="IPR036390">
    <property type="entry name" value="WH_DNA-bd_sf"/>
</dbReference>
<dbReference type="Gene3D" id="1.10.10.10">
    <property type="entry name" value="Winged helix-like DNA-binding domain superfamily/Winged helix DNA-binding domain"/>
    <property type="match status" value="1"/>
</dbReference>
<keyword evidence="2" id="KW-0805">Transcription regulation</keyword>
<protein>
    <submittedName>
        <fullName evidence="6">Transcriptional regulator</fullName>
    </submittedName>
</protein>
<dbReference type="GO" id="GO:0006351">
    <property type="term" value="P:DNA-templated transcription"/>
    <property type="evidence" value="ECO:0007669"/>
    <property type="project" value="TreeGrafter"/>
</dbReference>
<dbReference type="GO" id="GO:0043565">
    <property type="term" value="F:sequence-specific DNA binding"/>
    <property type="evidence" value="ECO:0007669"/>
    <property type="project" value="TreeGrafter"/>
</dbReference>
<evidence type="ECO:0000256" key="3">
    <source>
        <dbReference type="ARBA" id="ARBA00023125"/>
    </source>
</evidence>
<dbReference type="CDD" id="cd08471">
    <property type="entry name" value="PBP2_CrgA_like_2"/>
    <property type="match status" value="1"/>
</dbReference>
<evidence type="ECO:0000259" key="5">
    <source>
        <dbReference type="PROSITE" id="PS50931"/>
    </source>
</evidence>
<dbReference type="Gene3D" id="3.40.190.290">
    <property type="match status" value="1"/>
</dbReference>
<dbReference type="FunFam" id="1.10.10.10:FF:000001">
    <property type="entry name" value="LysR family transcriptional regulator"/>
    <property type="match status" value="1"/>
</dbReference>
<dbReference type="Pfam" id="PF03466">
    <property type="entry name" value="LysR_substrate"/>
    <property type="match status" value="1"/>
</dbReference>
<keyword evidence="3" id="KW-0238">DNA-binding</keyword>
<keyword evidence="4" id="KW-0804">Transcription</keyword>
<dbReference type="InterPro" id="IPR058163">
    <property type="entry name" value="LysR-type_TF_proteobact-type"/>
</dbReference>
<dbReference type="SUPFAM" id="SSF46785">
    <property type="entry name" value="Winged helix' DNA-binding domain"/>
    <property type="match status" value="1"/>
</dbReference>
<accession>Q2SGZ7</accession>
<dbReference type="Pfam" id="PF00126">
    <property type="entry name" value="HTH_1"/>
    <property type="match status" value="1"/>
</dbReference>
<dbReference type="PANTHER" id="PTHR30537:SF5">
    <property type="entry name" value="HTH-TYPE TRANSCRIPTIONAL ACTIVATOR TTDR-RELATED"/>
    <property type="match status" value="1"/>
</dbReference>
<dbReference type="OrthoDB" id="9815676at2"/>
<reference evidence="6 7" key="1">
    <citation type="journal article" date="2005" name="Nucleic Acids Res.">
        <title>Genomic blueprint of Hahella chejuensis, a marine microbe producing an algicidal agent.</title>
        <authorList>
            <person name="Jeong H."/>
            <person name="Yim J.H."/>
            <person name="Lee C."/>
            <person name="Choi S.-H."/>
            <person name="Park Y.K."/>
            <person name="Yoon S.H."/>
            <person name="Hur C.-G."/>
            <person name="Kang H.-Y."/>
            <person name="Kim D."/>
            <person name="Lee H.H."/>
            <person name="Park K.H."/>
            <person name="Park S.-H."/>
            <person name="Park H.-S."/>
            <person name="Lee H.K."/>
            <person name="Oh T.K."/>
            <person name="Kim J.F."/>
        </authorList>
    </citation>
    <scope>NUCLEOTIDE SEQUENCE [LARGE SCALE GENOMIC DNA]</scope>
    <source>
        <strain evidence="6 7">KCTC 2396</strain>
    </source>
</reference>
<dbReference type="eggNOG" id="COG0583">
    <property type="taxonomic scope" value="Bacteria"/>
</dbReference>
<dbReference type="AlphaFoldDB" id="Q2SGZ7"/>
<evidence type="ECO:0000256" key="1">
    <source>
        <dbReference type="ARBA" id="ARBA00009437"/>
    </source>
</evidence>
<dbReference type="Proteomes" id="UP000000238">
    <property type="component" value="Chromosome"/>
</dbReference>
<evidence type="ECO:0000313" key="6">
    <source>
        <dbReference type="EMBL" id="ABC30077.1"/>
    </source>
</evidence>